<dbReference type="AlphaFoldDB" id="A0A6N2LMH8"/>
<accession>A0A6N2LMH8</accession>
<gene>
    <name evidence="1" type="ORF">SVIM_LOCUS256204</name>
</gene>
<dbReference type="EMBL" id="CAADRP010001585">
    <property type="protein sequence ID" value="VFU42547.1"/>
    <property type="molecule type" value="Genomic_DNA"/>
</dbReference>
<sequence>MANRRNTSIWLIDGTLHFYVYNKLNFFLSLQTYPSHSLQSLSRRRQERKRSKALKGKESWLLPVLHGRWRWVSSLG</sequence>
<name>A0A6N2LMH8_SALVM</name>
<protein>
    <submittedName>
        <fullName evidence="1">Uncharacterized protein</fullName>
    </submittedName>
</protein>
<proteinExistence type="predicted"/>
<organism evidence="1">
    <name type="scientific">Salix viminalis</name>
    <name type="common">Common osier</name>
    <name type="synonym">Basket willow</name>
    <dbReference type="NCBI Taxonomy" id="40686"/>
    <lineage>
        <taxon>Eukaryota</taxon>
        <taxon>Viridiplantae</taxon>
        <taxon>Streptophyta</taxon>
        <taxon>Embryophyta</taxon>
        <taxon>Tracheophyta</taxon>
        <taxon>Spermatophyta</taxon>
        <taxon>Magnoliopsida</taxon>
        <taxon>eudicotyledons</taxon>
        <taxon>Gunneridae</taxon>
        <taxon>Pentapetalae</taxon>
        <taxon>rosids</taxon>
        <taxon>fabids</taxon>
        <taxon>Malpighiales</taxon>
        <taxon>Salicaceae</taxon>
        <taxon>Saliceae</taxon>
        <taxon>Salix</taxon>
    </lineage>
</organism>
<reference evidence="1" key="1">
    <citation type="submission" date="2019-03" db="EMBL/GenBank/DDBJ databases">
        <authorList>
            <person name="Mank J."/>
            <person name="Almeida P."/>
        </authorList>
    </citation>
    <scope>NUCLEOTIDE SEQUENCE</scope>
    <source>
        <strain evidence="1">78183</strain>
    </source>
</reference>
<evidence type="ECO:0000313" key="1">
    <source>
        <dbReference type="EMBL" id="VFU42547.1"/>
    </source>
</evidence>